<keyword evidence="1" id="KW-0812">Transmembrane</keyword>
<name>A0A081PFL0_9SPHI</name>
<protein>
    <recommendedName>
        <fullName evidence="4">Bacterial membrane protein YfhO</fullName>
    </recommendedName>
</protein>
<dbReference type="Proteomes" id="UP000028007">
    <property type="component" value="Unassembled WGS sequence"/>
</dbReference>
<feature type="transmembrane region" description="Helical" evidence="1">
    <location>
        <begin position="530"/>
        <end position="547"/>
    </location>
</feature>
<proteinExistence type="predicted"/>
<feature type="transmembrane region" description="Helical" evidence="1">
    <location>
        <begin position="443"/>
        <end position="463"/>
    </location>
</feature>
<feature type="transmembrane region" description="Helical" evidence="1">
    <location>
        <begin position="366"/>
        <end position="385"/>
    </location>
</feature>
<organism evidence="2 3">
    <name type="scientific">Pedobacter antarcticus 4BY</name>
    <dbReference type="NCBI Taxonomy" id="1358423"/>
    <lineage>
        <taxon>Bacteria</taxon>
        <taxon>Pseudomonadati</taxon>
        <taxon>Bacteroidota</taxon>
        <taxon>Sphingobacteriia</taxon>
        <taxon>Sphingobacteriales</taxon>
        <taxon>Sphingobacteriaceae</taxon>
        <taxon>Pedobacter</taxon>
    </lineage>
</organism>
<dbReference type="EMBL" id="JNFF01000072">
    <property type="protein sequence ID" value="KEQ29483.1"/>
    <property type="molecule type" value="Genomic_DNA"/>
</dbReference>
<accession>A0A081PFL0</accession>
<comment type="caution">
    <text evidence="2">The sequence shown here is derived from an EMBL/GenBank/DDBJ whole genome shotgun (WGS) entry which is preliminary data.</text>
</comment>
<dbReference type="eggNOG" id="COG4485">
    <property type="taxonomic scope" value="Bacteria"/>
</dbReference>
<dbReference type="InterPro" id="IPR018580">
    <property type="entry name" value="Uncharacterised_YfhO"/>
</dbReference>
<evidence type="ECO:0000313" key="3">
    <source>
        <dbReference type="Proteomes" id="UP000028007"/>
    </source>
</evidence>
<feature type="transmembrane region" description="Helical" evidence="1">
    <location>
        <begin position="193"/>
        <end position="212"/>
    </location>
</feature>
<evidence type="ECO:0008006" key="4">
    <source>
        <dbReference type="Google" id="ProtNLM"/>
    </source>
</evidence>
<evidence type="ECO:0000256" key="1">
    <source>
        <dbReference type="SAM" id="Phobius"/>
    </source>
</evidence>
<keyword evidence="1" id="KW-0472">Membrane</keyword>
<keyword evidence="1" id="KW-1133">Transmembrane helix</keyword>
<sequence length="819" mass="91608">MNNWLKRNGIHLAICAFFVILCFVYFSPVLQGKAPAQGDVLQAKAMQKEIMDYKAKDGKGPLWTNQMFGGMPAYQIWVQYPLNLTTYGISIIKDILPDPVGTVLVYLLGAYLLFCVMKINPWLAAAGAIAFAFTSYNFIIIAAGHSNKALAIGLFAPILAGIILTFRGKYLMGASLTALFLALNLRANHVQMTYYFLLALLIYVGIEIYHAVKANKTKELTKVLSYLGLAIVLSVMVNASNLWTTYEYGKETIRGKSNLTADSYEPDNGLPKDYAYQWSQGVGESLTFLIPDLYGGGNERLDANSNVAKELAKVGATPEQAAGFAQQLPVYWGEKPFTAGPYYFGAIICMLFIFGLFIVKSRMKWWILSTTILFLLLSFGKNFPFISDIFFDYVPLYNKFRAVESILAVIGLLFPILALLAVKEAQEGQYDKAYILKKLYWSFGITGGFALIVAVVPTLFFSFKTSSHQQFLDALAQNFGNDRNIALAIGNALVDDRAAFARADAMRTLLFLIIGFGLIWALITDKMKKEAVFGLLAFVTLIDMWQVDKRYLNNTNFVSKASLNNHYQPRDVDTFIMADKDPDFRVYDASIPTFTNADASYFHKTVGGAHSARLKRIQELIDHQFTKSVNQDVLDMLNTKYIITQDRQTGAYKMQRNATAAGNAWFVDRVQFVKNADEEMKAVSSFDPKKEAIVDIAFKDRLDTARAGVPGNSALIKLDSYHPDHMVYSYSAPRDVVAVFSEVYYDKGWKMLVDGVEKPYFRADYILRAAQLPAGNHKVEFVFHPTSYYLGEKISLAGSLILLAGLGFAFYTDQKKKKA</sequence>
<feature type="transmembrane region" description="Helical" evidence="1">
    <location>
        <begin position="505"/>
        <end position="523"/>
    </location>
</feature>
<feature type="transmembrane region" description="Helical" evidence="1">
    <location>
        <begin position="99"/>
        <end position="116"/>
    </location>
</feature>
<feature type="transmembrane region" description="Helical" evidence="1">
    <location>
        <begin position="149"/>
        <end position="166"/>
    </location>
</feature>
<feature type="transmembrane region" description="Helical" evidence="1">
    <location>
        <begin position="224"/>
        <end position="243"/>
    </location>
</feature>
<dbReference type="RefSeq" id="WP_037441872.1">
    <property type="nucleotide sequence ID" value="NZ_JNFF01000072.1"/>
</dbReference>
<feature type="transmembrane region" description="Helical" evidence="1">
    <location>
        <begin position="794"/>
        <end position="812"/>
    </location>
</feature>
<gene>
    <name evidence="2" type="ORF">N180_03750</name>
</gene>
<keyword evidence="3" id="KW-1185">Reference proteome</keyword>
<feature type="transmembrane region" description="Helical" evidence="1">
    <location>
        <begin position="405"/>
        <end position="422"/>
    </location>
</feature>
<dbReference type="OrthoDB" id="9772884at2"/>
<dbReference type="PANTHER" id="PTHR38454">
    <property type="entry name" value="INTEGRAL MEMBRANE PROTEIN-RELATED"/>
    <property type="match status" value="1"/>
</dbReference>
<reference evidence="2 3" key="1">
    <citation type="journal article" date="1992" name="Int. J. Syst. Bacteriol.">
        <title>Sphingobacterium antarcticus sp. nov. a Psychrotrophic Bacterium from the Soils of Schirmacher Oasis, Antarctica.</title>
        <authorList>
            <person name="Shivaji S."/>
            <person name="Ray M.K."/>
            <person name="Rao N.S."/>
            <person name="Saiserr L."/>
            <person name="Jagannadham M.V."/>
            <person name="Kumar G.S."/>
            <person name="Reddy G."/>
            <person name="Bhargava P.M."/>
        </authorList>
    </citation>
    <scope>NUCLEOTIDE SEQUENCE [LARGE SCALE GENOMIC DNA]</scope>
    <source>
        <strain evidence="2 3">4BY</strain>
    </source>
</reference>
<feature type="transmembrane region" description="Helical" evidence="1">
    <location>
        <begin position="342"/>
        <end position="359"/>
    </location>
</feature>
<feature type="transmembrane region" description="Helical" evidence="1">
    <location>
        <begin position="12"/>
        <end position="30"/>
    </location>
</feature>
<dbReference type="PANTHER" id="PTHR38454:SF1">
    <property type="entry name" value="INTEGRAL MEMBRANE PROTEIN"/>
    <property type="match status" value="1"/>
</dbReference>
<evidence type="ECO:0000313" key="2">
    <source>
        <dbReference type="EMBL" id="KEQ29483.1"/>
    </source>
</evidence>
<dbReference type="AlphaFoldDB" id="A0A081PFL0"/>
<feature type="transmembrane region" description="Helical" evidence="1">
    <location>
        <begin position="123"/>
        <end position="143"/>
    </location>
</feature>